<dbReference type="EMBL" id="MCGE01000004">
    <property type="protein sequence ID" value="ORZ22161.1"/>
    <property type="molecule type" value="Genomic_DNA"/>
</dbReference>
<keyword evidence="4" id="KW-0906">Nuclear pore complex</keyword>
<keyword evidence="6" id="KW-1185">Reference proteome</keyword>
<dbReference type="PANTHER" id="PTHR11225:SF4">
    <property type="entry name" value="NUCLEAR PORE COMPLEX PROTEIN NUP93"/>
    <property type="match status" value="1"/>
</dbReference>
<evidence type="ECO:0000256" key="1">
    <source>
        <dbReference type="ARBA" id="ARBA00004259"/>
    </source>
</evidence>
<keyword evidence="4" id="KW-0653">Protein transport</keyword>
<keyword evidence="4" id="KW-0472">Membrane</keyword>
<accession>A0A1X2IVC0</accession>
<dbReference type="PANTHER" id="PTHR11225">
    <property type="entry name" value="NUCLEAR PORE COMPLEX PROTEIN NUP93 NUCLEOPORIN NUP93 DEAD EYE PROTEIN"/>
    <property type="match status" value="1"/>
</dbReference>
<reference evidence="5 6" key="1">
    <citation type="submission" date="2016-07" db="EMBL/GenBank/DDBJ databases">
        <title>Pervasive Adenine N6-methylation of Active Genes in Fungi.</title>
        <authorList>
            <consortium name="DOE Joint Genome Institute"/>
            <person name="Mondo S.J."/>
            <person name="Dannebaum R.O."/>
            <person name="Kuo R.C."/>
            <person name="Labutti K."/>
            <person name="Haridas S."/>
            <person name="Kuo A."/>
            <person name="Salamov A."/>
            <person name="Ahrendt S.R."/>
            <person name="Lipzen A."/>
            <person name="Sullivan W."/>
            <person name="Andreopoulos W.B."/>
            <person name="Clum A."/>
            <person name="Lindquist E."/>
            <person name="Daum C."/>
            <person name="Ramamoorthy G.K."/>
            <person name="Gryganskyi A."/>
            <person name="Culley D."/>
            <person name="Magnuson J.K."/>
            <person name="James T.Y."/>
            <person name="O'Malley M.A."/>
            <person name="Stajich J.E."/>
            <person name="Spatafora J.W."/>
            <person name="Visel A."/>
            <person name="Grigoriev I.V."/>
        </authorList>
    </citation>
    <scope>NUCLEOTIDE SEQUENCE [LARGE SCALE GENOMIC DNA]</scope>
    <source>
        <strain evidence="5 6">NRRL 1336</strain>
    </source>
</reference>
<protein>
    <recommendedName>
        <fullName evidence="4">Nuclear pore protein</fullName>
    </recommendedName>
</protein>
<dbReference type="GO" id="GO:0005643">
    <property type="term" value="C:nuclear pore"/>
    <property type="evidence" value="ECO:0007669"/>
    <property type="project" value="UniProtKB-SubCell"/>
</dbReference>
<organism evidence="5 6">
    <name type="scientific">Absidia repens</name>
    <dbReference type="NCBI Taxonomy" id="90262"/>
    <lineage>
        <taxon>Eukaryota</taxon>
        <taxon>Fungi</taxon>
        <taxon>Fungi incertae sedis</taxon>
        <taxon>Mucoromycota</taxon>
        <taxon>Mucoromycotina</taxon>
        <taxon>Mucoromycetes</taxon>
        <taxon>Mucorales</taxon>
        <taxon>Cunninghamellaceae</taxon>
        <taxon>Absidia</taxon>
    </lineage>
</organism>
<evidence type="ECO:0000313" key="5">
    <source>
        <dbReference type="EMBL" id="ORZ22161.1"/>
    </source>
</evidence>
<keyword evidence="4" id="KW-0509">mRNA transport</keyword>
<dbReference type="Proteomes" id="UP000193560">
    <property type="component" value="Unassembled WGS sequence"/>
</dbReference>
<keyword evidence="4" id="KW-0813">Transport</keyword>
<comment type="subcellular location">
    <subcellularLocation>
        <location evidence="1">Nucleus envelope</location>
    </subcellularLocation>
    <subcellularLocation>
        <location evidence="4">Nucleus</location>
        <location evidence="4">Nuclear pore complex</location>
    </subcellularLocation>
</comment>
<sequence length="928" mass="108084">MASSAFKKLYESSKLLTTPSSSQPLPFLKRDVSQIEKETDSMTKRIKPNQQLHAKAHYFLAQGGINSQELAQNLNAINKVSTTQREEYISNTNVEGYLAQMHELDIIDTIEELRQQTDDYVDTLEDNMFRDDMKHNQLRIKEAQEMESHRSNNNADPYTHYMNMSTTIKAQSQMEEQMTSYAKVVMEINDKRKGNKDYPVIKAFSEAMKVNKPDTSIATTTTTAAAAATNPMMANAIDGVMAGNKDHRVKDIWKLLDKLAGESEADVNDSIKTRYMKTYLVSPYDSTEALCSRQHLIKCSKAWLEDQSIQFMDDSLLKYAHEVKPGGNPSFLMRLQSFIKLTYKKSNQWTDSRLEIVDDLPVWTYIFMALRSGQDKLALEYIQQHPQMFQSEPQFVEYLKEYISNPNQCLTKETRDKVMVIYQRLEFSERNVDPYKLILIKILGRCELNKKNCPDVIKTTEDYLWLQLTLIRENLDEHEFWQEKYTLQDLQQLMIKYGATRFDPTGTTPWTYFKVLLSTLQFEHAINYLYKNEQTRLQAIHFAIALMYYGLLRIPKEPLRTSIDLLIMEDNNNTVTLNFTRMIYQYIHHSIPISNNVETDKRNEYGALSTNPAATVTKKQKSPYIKQYPINSLHYLLLMSLYSTRNGYVNNNMVTLARSYVRDLILSTDDYKYLLGIPRPDIGKQPGYMDSYSRLLEMENEQEYIRCLLHPLAENYVERGKYAEAIYNYELSGDYNLAVDILNHQLTLALRRHSQSMEDGERMTVSEMIQFTQSTLANYEQHQHIVQMVSDIKKRTVRVLIEFVRGKQYYDQNDYDKALQVIGQTGVIPTDYSTDLLQIVGQFENLDTSICNSMPDVLVMTMDMLYRMWQGYTNSDDSLRPVLQTPIETIEKKVRNLLVFVGMIRLKISSDIIIKLNRLEMNMMDRRN</sequence>
<dbReference type="InterPro" id="IPR007231">
    <property type="entry name" value="Nucleoporin_int_Nup93/Nic96"/>
</dbReference>
<evidence type="ECO:0000256" key="3">
    <source>
        <dbReference type="ARBA" id="ARBA00023242"/>
    </source>
</evidence>
<name>A0A1X2IVC0_9FUNG</name>
<proteinExistence type="inferred from homology"/>
<gene>
    <name evidence="5" type="ORF">BCR42DRAFT_405619</name>
</gene>
<dbReference type="GO" id="GO:0016973">
    <property type="term" value="P:poly(A)+ mRNA export from nucleus"/>
    <property type="evidence" value="ECO:0007669"/>
    <property type="project" value="TreeGrafter"/>
</dbReference>
<comment type="similarity">
    <text evidence="2 4">Belongs to the nucleoporin interacting component (NIC) family.</text>
</comment>
<dbReference type="OrthoDB" id="1918363at2759"/>
<keyword evidence="4" id="KW-0811">Translocation</keyword>
<evidence type="ECO:0000256" key="2">
    <source>
        <dbReference type="ARBA" id="ARBA00010186"/>
    </source>
</evidence>
<dbReference type="GO" id="GO:0017056">
    <property type="term" value="F:structural constituent of nuclear pore"/>
    <property type="evidence" value="ECO:0007669"/>
    <property type="project" value="InterPro"/>
</dbReference>
<dbReference type="GO" id="GO:0006606">
    <property type="term" value="P:protein import into nucleus"/>
    <property type="evidence" value="ECO:0007669"/>
    <property type="project" value="TreeGrafter"/>
</dbReference>
<dbReference type="Pfam" id="PF04097">
    <property type="entry name" value="Nic96"/>
    <property type="match status" value="2"/>
</dbReference>
<keyword evidence="3 4" id="KW-0539">Nucleus</keyword>
<dbReference type="STRING" id="90262.A0A1X2IVC0"/>
<dbReference type="AlphaFoldDB" id="A0A1X2IVC0"/>
<comment type="caution">
    <text evidence="5">The sequence shown here is derived from an EMBL/GenBank/DDBJ whole genome shotgun (WGS) entry which is preliminary data.</text>
</comment>
<evidence type="ECO:0000313" key="6">
    <source>
        <dbReference type="Proteomes" id="UP000193560"/>
    </source>
</evidence>
<evidence type="ECO:0000256" key="4">
    <source>
        <dbReference type="RuleBase" id="RU364035"/>
    </source>
</evidence>